<dbReference type="InterPro" id="IPR004343">
    <property type="entry name" value="Plus-3_dom"/>
</dbReference>
<feature type="domain" description="Plus3" evidence="2">
    <location>
        <begin position="157"/>
        <end position="286"/>
    </location>
</feature>
<dbReference type="AlphaFoldDB" id="A0AAV0L093"/>
<dbReference type="SUPFAM" id="SSF47592">
    <property type="entry name" value="SWIB/MDM2 domain"/>
    <property type="match status" value="1"/>
</dbReference>
<dbReference type="Gene3D" id="3.30.1490.40">
    <property type="match status" value="1"/>
</dbReference>
<dbReference type="PANTHER" id="PTHR46851">
    <property type="entry name" value="OS01G0884500 PROTEIN"/>
    <property type="match status" value="1"/>
</dbReference>
<dbReference type="Gene3D" id="1.10.245.10">
    <property type="entry name" value="SWIB/MDM2 domain"/>
    <property type="match status" value="1"/>
</dbReference>
<evidence type="ECO:0000259" key="3">
    <source>
        <dbReference type="PROSITE" id="PS51925"/>
    </source>
</evidence>
<comment type="caution">
    <text evidence="4">The sequence shown here is derived from an EMBL/GenBank/DDBJ whole genome shotgun (WGS) entry which is preliminary data.</text>
</comment>
<reference evidence="4" key="1">
    <citation type="submission" date="2022-08" db="EMBL/GenBank/DDBJ databases">
        <authorList>
            <person name="Gutierrez-Valencia J."/>
        </authorList>
    </citation>
    <scope>NUCLEOTIDE SEQUENCE</scope>
</reference>
<feature type="domain" description="DM2" evidence="3">
    <location>
        <begin position="4"/>
        <end position="87"/>
    </location>
</feature>
<dbReference type="CDD" id="cd10567">
    <property type="entry name" value="SWIB-MDM2_like"/>
    <property type="match status" value="1"/>
</dbReference>
<dbReference type="Gene3D" id="3.90.70.200">
    <property type="entry name" value="Plus-3 domain"/>
    <property type="match status" value="1"/>
</dbReference>
<dbReference type="InterPro" id="IPR003121">
    <property type="entry name" value="SWIB_MDM2_domain"/>
</dbReference>
<gene>
    <name evidence="4" type="ORF">LITE_LOCUS21511</name>
</gene>
<dbReference type="InterPro" id="IPR045894">
    <property type="entry name" value="At5g08430-like"/>
</dbReference>
<dbReference type="SMART" id="SM00719">
    <property type="entry name" value="Plus3"/>
    <property type="match status" value="1"/>
</dbReference>
<sequence length="524" mass="58686">MRRKLVFNGWGSKDLLEFLASIGKETAEQLSQQEVIGIISKYCADYNLFDPEKRNRILCDAKLRALFRRKWINKNGIRTHVEKHFAENQLDDGGDDDDDDDAMEIGELVNQGLEVGEGSGENFVVSGEKRKRILRPEADCQKKGKGVVVVHKGLFASVTAENIKRVYLRKSVLYALMKEPESFDVKVVGCFVRVKTDPSDYSRTTSHLLALVTGVKRSPENAEMRDSVLLEVPCVLKDVPISEVSDENFTEDECEDLRQRVKDGMLKRPLVADFQEKAQSLHEVITRDEIPKIIADEEAGESACKEIPRHGKQAVVLQQKEFLRRVKPSKCLTRAGTWSPGNVMEATGSGNRTFVSPCNTEKKTRQEEIIKKAAKTTERETPAAAPFVMEKSRKNHAPNVASNSAVKTSKQTTEKSIPRKIEIIDLGNDDDEGDNTKPAAISNQAAAAAATVASTKNLNTKMWHCISVRRGLRIGGLFSISLLKKLRDSSPSPTGLYYKVWKEGQREEEAILLEEAIRRAYRLK</sequence>
<dbReference type="Proteomes" id="UP001154282">
    <property type="component" value="Unassembled WGS sequence"/>
</dbReference>
<feature type="compositionally biased region" description="Polar residues" evidence="1">
    <location>
        <begin position="348"/>
        <end position="359"/>
    </location>
</feature>
<dbReference type="PANTHER" id="PTHR46851:SF11">
    <property type="entry name" value="GYF DOMAIN-CONTAINING PROTEIN"/>
    <property type="match status" value="1"/>
</dbReference>
<feature type="compositionally biased region" description="Polar residues" evidence="1">
    <location>
        <begin position="400"/>
        <end position="411"/>
    </location>
</feature>
<keyword evidence="5" id="KW-1185">Reference proteome</keyword>
<evidence type="ECO:0000313" key="5">
    <source>
        <dbReference type="Proteomes" id="UP001154282"/>
    </source>
</evidence>
<dbReference type="Pfam" id="PF03126">
    <property type="entry name" value="Plus-3"/>
    <property type="match status" value="1"/>
</dbReference>
<evidence type="ECO:0000256" key="1">
    <source>
        <dbReference type="SAM" id="MobiDB-lite"/>
    </source>
</evidence>
<evidence type="ECO:0000259" key="2">
    <source>
        <dbReference type="PROSITE" id="PS51360"/>
    </source>
</evidence>
<proteinExistence type="predicted"/>
<dbReference type="PROSITE" id="PS51360">
    <property type="entry name" value="PLUS3"/>
    <property type="match status" value="1"/>
</dbReference>
<organism evidence="4 5">
    <name type="scientific">Linum tenue</name>
    <dbReference type="NCBI Taxonomy" id="586396"/>
    <lineage>
        <taxon>Eukaryota</taxon>
        <taxon>Viridiplantae</taxon>
        <taxon>Streptophyta</taxon>
        <taxon>Embryophyta</taxon>
        <taxon>Tracheophyta</taxon>
        <taxon>Spermatophyta</taxon>
        <taxon>Magnoliopsida</taxon>
        <taxon>eudicotyledons</taxon>
        <taxon>Gunneridae</taxon>
        <taxon>Pentapetalae</taxon>
        <taxon>rosids</taxon>
        <taxon>fabids</taxon>
        <taxon>Malpighiales</taxon>
        <taxon>Linaceae</taxon>
        <taxon>Linum</taxon>
    </lineage>
</organism>
<dbReference type="InterPro" id="IPR035445">
    <property type="entry name" value="GYF-like_dom_sf"/>
</dbReference>
<dbReference type="InterPro" id="IPR036885">
    <property type="entry name" value="SWIB_MDM2_dom_sf"/>
</dbReference>
<accession>A0AAV0L093</accession>
<dbReference type="EMBL" id="CAMGYJ010000006">
    <property type="protein sequence ID" value="CAI0428109.1"/>
    <property type="molecule type" value="Genomic_DNA"/>
</dbReference>
<dbReference type="GO" id="GO:0003677">
    <property type="term" value="F:DNA binding"/>
    <property type="evidence" value="ECO:0007669"/>
    <property type="project" value="InterPro"/>
</dbReference>
<evidence type="ECO:0000313" key="4">
    <source>
        <dbReference type="EMBL" id="CAI0428109.1"/>
    </source>
</evidence>
<dbReference type="Pfam" id="PF02201">
    <property type="entry name" value="SWIB"/>
    <property type="match status" value="1"/>
</dbReference>
<dbReference type="InterPro" id="IPR036128">
    <property type="entry name" value="Plus3-like_sf"/>
</dbReference>
<dbReference type="PROSITE" id="PS51925">
    <property type="entry name" value="SWIB_MDM2"/>
    <property type="match status" value="1"/>
</dbReference>
<protein>
    <submittedName>
        <fullName evidence="4">Uncharacterized protein</fullName>
    </submittedName>
</protein>
<feature type="region of interest" description="Disordered" evidence="1">
    <location>
        <begin position="395"/>
        <end position="414"/>
    </location>
</feature>
<feature type="region of interest" description="Disordered" evidence="1">
    <location>
        <begin position="342"/>
        <end position="363"/>
    </location>
</feature>
<name>A0AAV0L093_9ROSI</name>
<dbReference type="SUPFAM" id="SSF159042">
    <property type="entry name" value="Plus3-like"/>
    <property type="match status" value="1"/>
</dbReference>